<feature type="region of interest" description="Disordered" evidence="2">
    <location>
        <begin position="1"/>
        <end position="109"/>
    </location>
</feature>
<dbReference type="Pfam" id="PF00061">
    <property type="entry name" value="Lipocalin"/>
    <property type="match status" value="1"/>
</dbReference>
<dbReference type="InterPro" id="IPR031259">
    <property type="entry name" value="ILBP"/>
</dbReference>
<dbReference type="GO" id="GO:0008289">
    <property type="term" value="F:lipid binding"/>
    <property type="evidence" value="ECO:0007669"/>
    <property type="project" value="InterPro"/>
</dbReference>
<feature type="domain" description="Lipocalin/cytosolic fatty-acid binding" evidence="3">
    <location>
        <begin position="113"/>
        <end position="243"/>
    </location>
</feature>
<dbReference type="RefSeq" id="XP_038074205.1">
    <property type="nucleotide sequence ID" value="XM_038218277.1"/>
</dbReference>
<accession>A0A914BEB2</accession>
<dbReference type="CDD" id="cd00742">
    <property type="entry name" value="FABP"/>
    <property type="match status" value="1"/>
</dbReference>
<dbReference type="InterPro" id="IPR000463">
    <property type="entry name" value="Fatty_acid-bd"/>
</dbReference>
<dbReference type="OMA" id="EYPETNP"/>
<evidence type="ECO:0000256" key="2">
    <source>
        <dbReference type="SAM" id="MobiDB-lite"/>
    </source>
</evidence>
<dbReference type="AlphaFoldDB" id="A0A914BEB2"/>
<protein>
    <recommendedName>
        <fullName evidence="3">Lipocalin/cytosolic fatty-acid binding domain-containing protein</fullName>
    </recommendedName>
</protein>
<feature type="compositionally biased region" description="Polar residues" evidence="2">
    <location>
        <begin position="46"/>
        <end position="56"/>
    </location>
</feature>
<dbReference type="Proteomes" id="UP000887568">
    <property type="component" value="Unplaced"/>
</dbReference>
<dbReference type="EnsemblMetazoa" id="XM_038218277.1">
    <property type="protein sequence ID" value="XP_038074205.1"/>
    <property type="gene ID" value="LOC119742379"/>
</dbReference>
<sequence>MAEAEASEPVTSEPPTEGEAKTEEPTVTDPLSSSEPEAASDPQPGPTGTENTTAASDPQPGPTTTSTEDTAAASEPLPGPTGDEHTAAASDTPPVPTAENAAAGNADSPADLAGTWHLARNEHFDEFLKASGIGFMKRKVITALHPTIEIKQEGEVFTFTSKTPMGNRVTSFTVGVEYPETNPLWGDKEHRVMPEWQGAKLVQKVVHGPDDKLDRSFEREIVDGELVITMRRGDKSCKRIFKKKDV</sequence>
<evidence type="ECO:0000256" key="1">
    <source>
        <dbReference type="ARBA" id="ARBA00008390"/>
    </source>
</evidence>
<dbReference type="OrthoDB" id="412780at2759"/>
<proteinExistence type="inferred from homology"/>
<keyword evidence="5" id="KW-1185">Reference proteome</keyword>
<reference evidence="4" key="1">
    <citation type="submission" date="2022-11" db="UniProtKB">
        <authorList>
            <consortium name="EnsemblMetazoa"/>
        </authorList>
    </citation>
    <scope>IDENTIFICATION</scope>
</reference>
<organism evidence="4 5">
    <name type="scientific">Patiria miniata</name>
    <name type="common">Bat star</name>
    <name type="synonym">Asterina miniata</name>
    <dbReference type="NCBI Taxonomy" id="46514"/>
    <lineage>
        <taxon>Eukaryota</taxon>
        <taxon>Metazoa</taxon>
        <taxon>Echinodermata</taxon>
        <taxon>Eleutherozoa</taxon>
        <taxon>Asterozoa</taxon>
        <taxon>Asteroidea</taxon>
        <taxon>Valvatacea</taxon>
        <taxon>Valvatida</taxon>
        <taxon>Asterinidae</taxon>
        <taxon>Patiria</taxon>
    </lineage>
</organism>
<dbReference type="SUPFAM" id="SSF50814">
    <property type="entry name" value="Lipocalins"/>
    <property type="match status" value="1"/>
</dbReference>
<comment type="similarity">
    <text evidence="1">Belongs to the calycin superfamily. Fatty-acid binding protein (FABP) family.</text>
</comment>
<name>A0A914BEB2_PATMI</name>
<evidence type="ECO:0000313" key="5">
    <source>
        <dbReference type="Proteomes" id="UP000887568"/>
    </source>
</evidence>
<dbReference type="PANTHER" id="PTHR11955">
    <property type="entry name" value="FATTY ACID BINDING PROTEIN"/>
    <property type="match status" value="1"/>
</dbReference>
<dbReference type="GeneID" id="119742379"/>
<dbReference type="PRINTS" id="PR00178">
    <property type="entry name" value="FATTYACIDBP"/>
</dbReference>
<feature type="compositionally biased region" description="Low complexity" evidence="2">
    <location>
        <begin position="63"/>
        <end position="75"/>
    </location>
</feature>
<dbReference type="Gene3D" id="2.40.128.20">
    <property type="match status" value="1"/>
</dbReference>
<dbReference type="InterPro" id="IPR000566">
    <property type="entry name" value="Lipocln_cytosolic_FA-bd_dom"/>
</dbReference>
<evidence type="ECO:0000313" key="4">
    <source>
        <dbReference type="EnsemblMetazoa" id="XP_038074205.1"/>
    </source>
</evidence>
<evidence type="ECO:0000259" key="3">
    <source>
        <dbReference type="Pfam" id="PF00061"/>
    </source>
</evidence>
<dbReference type="InterPro" id="IPR012674">
    <property type="entry name" value="Calycin"/>
</dbReference>